<keyword evidence="2" id="KW-1185">Reference proteome</keyword>
<dbReference type="AlphaFoldDB" id="A0AAQ3VUF0"/>
<evidence type="ECO:0000313" key="2">
    <source>
        <dbReference type="Proteomes" id="UP000195141"/>
    </source>
</evidence>
<accession>A0AAQ3VUF0</accession>
<reference evidence="1" key="2">
    <citation type="submission" date="2024-03" db="EMBL/GenBank/DDBJ databases">
        <title>The Genome Sequence of Enterococcus sp. DIV0242b.</title>
        <authorList>
            <consortium name="The Broad Institute Genomics Platform"/>
            <consortium name="The Broad Institute Microbial Omics Core"/>
            <consortium name="The Broad Institute Genomic Center for Infectious Diseases"/>
            <person name="Earl A."/>
            <person name="Manson A."/>
            <person name="Gilmore M."/>
            <person name="Schwartman J."/>
            <person name="Shea T."/>
            <person name="Abouelleil A."/>
            <person name="Cao P."/>
            <person name="Chapman S."/>
            <person name="Cusick C."/>
            <person name="Young S."/>
            <person name="Neafsey D."/>
            <person name="Nusbaum C."/>
            <person name="Birren B."/>
        </authorList>
    </citation>
    <scope>NUCLEOTIDE SEQUENCE</scope>
    <source>
        <strain evidence="1">9E7_DIV0242</strain>
    </source>
</reference>
<sequence>MEKSNELLQKIEDEMQLEDINGGWNAGPSMVWGGIMDWVTGGCAWPWGVPSGSSSGGNSWCTSR</sequence>
<evidence type="ECO:0000313" key="1">
    <source>
        <dbReference type="EMBL" id="WYJ88788.1"/>
    </source>
</evidence>
<dbReference type="EMBL" id="CP147247">
    <property type="protein sequence ID" value="WYJ88788.1"/>
    <property type="molecule type" value="Genomic_DNA"/>
</dbReference>
<name>A0AAQ3VUF0_9ENTE</name>
<dbReference type="Proteomes" id="UP000195141">
    <property type="component" value="Chromosome"/>
</dbReference>
<dbReference type="RefSeq" id="WP_339101888.1">
    <property type="nucleotide sequence ID" value="NZ_CP147247.1"/>
</dbReference>
<protein>
    <submittedName>
        <fullName evidence="1">Uncharacterized protein</fullName>
    </submittedName>
</protein>
<proteinExistence type="predicted"/>
<reference evidence="1" key="1">
    <citation type="submission" date="2017-05" db="EMBL/GenBank/DDBJ databases">
        <authorList>
            <consortium name="The Broad Institute Genomics Platform"/>
            <consortium name="The Broad Institute Genomic Center for Infectious Diseases"/>
            <person name="Earl A."/>
            <person name="Manson A."/>
            <person name="Schwartman J."/>
            <person name="Gilmore M."/>
            <person name="Abouelleil A."/>
            <person name="Cao P."/>
            <person name="Chapman S."/>
            <person name="Cusick C."/>
            <person name="Shea T."/>
            <person name="Young S."/>
            <person name="Neafsey D."/>
            <person name="Nusbaum C."/>
            <person name="Birren B."/>
        </authorList>
    </citation>
    <scope>NUCLEOTIDE SEQUENCE</scope>
    <source>
        <strain evidence="1">9E7_DIV0242</strain>
    </source>
</reference>
<gene>
    <name evidence="1" type="ORF">A5888_000507</name>
</gene>
<organism evidence="1 2">
    <name type="scientific">Candidatus Enterococcus clewellii</name>
    <dbReference type="NCBI Taxonomy" id="1834193"/>
    <lineage>
        <taxon>Bacteria</taxon>
        <taxon>Bacillati</taxon>
        <taxon>Bacillota</taxon>
        <taxon>Bacilli</taxon>
        <taxon>Lactobacillales</taxon>
        <taxon>Enterococcaceae</taxon>
        <taxon>Enterococcus</taxon>
    </lineage>
</organism>